<gene>
    <name evidence="1" type="ORF">THII_2058</name>
</gene>
<evidence type="ECO:0000313" key="1">
    <source>
        <dbReference type="EMBL" id="BAP56355.1"/>
    </source>
</evidence>
<proteinExistence type="predicted"/>
<protein>
    <submittedName>
        <fullName evidence="1">Uncharacterized protein</fullName>
    </submittedName>
</protein>
<dbReference type="OrthoDB" id="490861at2"/>
<accession>A0A090AMC9</accession>
<sequence length="68" mass="7981">MWQDPIIEEIHKIRLEIETDCHCNFDEIFYQAVQAHKQFLLQEPIIMIPNQASIDKSIDEESLRGVIG</sequence>
<dbReference type="AlphaFoldDB" id="A0A090AMC9"/>
<dbReference type="EMBL" id="AP014633">
    <property type="protein sequence ID" value="BAP56355.1"/>
    <property type="molecule type" value="Genomic_DNA"/>
</dbReference>
<dbReference type="Proteomes" id="UP000031623">
    <property type="component" value="Chromosome"/>
</dbReference>
<dbReference type="HOGENOM" id="CLU_2792709_0_0_6"/>
<evidence type="ECO:0000313" key="2">
    <source>
        <dbReference type="Proteomes" id="UP000031623"/>
    </source>
</evidence>
<keyword evidence="2" id="KW-1185">Reference proteome</keyword>
<reference evidence="1 2" key="1">
    <citation type="journal article" date="2014" name="ISME J.">
        <title>Ecophysiology of Thioploca ingrica as revealed by the complete genome sequence supplemented with proteomic evidence.</title>
        <authorList>
            <person name="Kojima H."/>
            <person name="Ogura Y."/>
            <person name="Yamamoto N."/>
            <person name="Togashi T."/>
            <person name="Mori H."/>
            <person name="Watanabe T."/>
            <person name="Nemoto F."/>
            <person name="Kurokawa K."/>
            <person name="Hayashi T."/>
            <person name="Fukui M."/>
        </authorList>
    </citation>
    <scope>NUCLEOTIDE SEQUENCE [LARGE SCALE GENOMIC DNA]</scope>
</reference>
<name>A0A090AMC9_9GAMM</name>
<organism evidence="1 2">
    <name type="scientific">Thioploca ingrica</name>
    <dbReference type="NCBI Taxonomy" id="40754"/>
    <lineage>
        <taxon>Bacteria</taxon>
        <taxon>Pseudomonadati</taxon>
        <taxon>Pseudomonadota</taxon>
        <taxon>Gammaproteobacteria</taxon>
        <taxon>Thiotrichales</taxon>
        <taxon>Thiotrichaceae</taxon>
        <taxon>Thioploca</taxon>
    </lineage>
</organism>
<dbReference type="STRING" id="40754.THII_2058"/>
<dbReference type="KEGG" id="tig:THII_2058"/>